<dbReference type="NCBIfam" id="TIGR00730">
    <property type="entry name" value="Rossman fold protein, TIGR00730 family"/>
    <property type="match status" value="1"/>
</dbReference>
<dbReference type="FunFam" id="3.40.50.450:FF:000012">
    <property type="entry name" value="LOG family protein YvdD"/>
    <property type="match status" value="1"/>
</dbReference>
<dbReference type="EMBL" id="MUGX01000025">
    <property type="protein sequence ID" value="OXA85375.1"/>
    <property type="molecule type" value="Genomic_DNA"/>
</dbReference>
<keyword evidence="3" id="KW-0378">Hydrolase</keyword>
<dbReference type="PANTHER" id="PTHR31223:SF70">
    <property type="entry name" value="LOG FAMILY PROTEIN YJL055W"/>
    <property type="match status" value="1"/>
</dbReference>
<evidence type="ECO:0000313" key="4">
    <source>
        <dbReference type="EMBL" id="KIO54264.1"/>
    </source>
</evidence>
<comment type="similarity">
    <text evidence="2 3">Belongs to the LOG family.</text>
</comment>
<dbReference type="Gene3D" id="3.40.50.450">
    <property type="match status" value="1"/>
</dbReference>
<dbReference type="PANTHER" id="PTHR31223">
    <property type="entry name" value="LOG FAMILY PROTEIN YJL055W"/>
    <property type="match status" value="1"/>
</dbReference>
<dbReference type="GO" id="GO:0009691">
    <property type="term" value="P:cytokinin biosynthetic process"/>
    <property type="evidence" value="ECO:0007669"/>
    <property type="project" value="UniProtKB-UniRule"/>
</dbReference>
<dbReference type="EMBL" id="JPRK01000003">
    <property type="protein sequence ID" value="KIO54264.1"/>
    <property type="molecule type" value="Genomic_DNA"/>
</dbReference>
<evidence type="ECO:0000256" key="1">
    <source>
        <dbReference type="ARBA" id="ARBA00000274"/>
    </source>
</evidence>
<protein>
    <recommendedName>
        <fullName evidence="3">Cytokinin riboside 5'-monophosphate phosphoribohydrolase</fullName>
        <ecNumber evidence="3">3.2.2.n1</ecNumber>
    </recommendedName>
</protein>
<comment type="caution">
    <text evidence="4">The sequence shown here is derived from an EMBL/GenBank/DDBJ whole genome shotgun (WGS) entry which is preliminary data.</text>
</comment>
<dbReference type="Proteomes" id="UP000032061">
    <property type="component" value="Unassembled WGS sequence"/>
</dbReference>
<keyword evidence="7" id="KW-1185">Reference proteome</keyword>
<organism evidence="4 6">
    <name type="scientific">Flavobacterium hibernum</name>
    <dbReference type="NCBI Taxonomy" id="37752"/>
    <lineage>
        <taxon>Bacteria</taxon>
        <taxon>Pseudomonadati</taxon>
        <taxon>Bacteroidota</taxon>
        <taxon>Flavobacteriia</taxon>
        <taxon>Flavobacteriales</taxon>
        <taxon>Flavobacteriaceae</taxon>
        <taxon>Flavobacterium</taxon>
    </lineage>
</organism>
<dbReference type="RefSeq" id="WP_041515934.1">
    <property type="nucleotide sequence ID" value="NZ_JPRK01000003.1"/>
</dbReference>
<dbReference type="Proteomes" id="UP000198302">
    <property type="component" value="Unassembled WGS sequence"/>
</dbReference>
<dbReference type="Pfam" id="PF03641">
    <property type="entry name" value="Lysine_decarbox"/>
    <property type="match status" value="1"/>
</dbReference>
<evidence type="ECO:0000313" key="5">
    <source>
        <dbReference type="EMBL" id="OXA85375.1"/>
    </source>
</evidence>
<dbReference type="EC" id="3.2.2.n1" evidence="3"/>
<evidence type="ECO:0000313" key="7">
    <source>
        <dbReference type="Proteomes" id="UP000198302"/>
    </source>
</evidence>
<evidence type="ECO:0000256" key="3">
    <source>
        <dbReference type="RuleBase" id="RU363015"/>
    </source>
</evidence>
<proteinExistence type="inferred from homology"/>
<gene>
    <name evidence="5" type="ORF">B0A73_16670</name>
    <name evidence="4" type="ORF">IW18_02060</name>
</gene>
<dbReference type="SUPFAM" id="SSF102405">
    <property type="entry name" value="MCP/YpsA-like"/>
    <property type="match status" value="1"/>
</dbReference>
<reference evidence="4 6" key="1">
    <citation type="submission" date="2015-01" db="EMBL/GenBank/DDBJ databases">
        <title>Genome of Flavobacterium hibernum DSM 12611.</title>
        <authorList>
            <person name="Stropko S.J."/>
            <person name="Pipes S.E."/>
            <person name="Newman J.D."/>
        </authorList>
    </citation>
    <scope>NUCLEOTIDE SEQUENCE [LARGE SCALE GENOMIC DNA]</scope>
    <source>
        <strain evidence="4 6">DSM 12611</strain>
    </source>
</reference>
<dbReference type="InterPro" id="IPR031100">
    <property type="entry name" value="LOG_fam"/>
</dbReference>
<dbReference type="STRING" id="37752.IW18_02060"/>
<sequence length="193" mass="21107">MNRITVFCGSSFGTEEIYKEQAILLGQTLAKQNIELVYGGANVGLMGAVADGVLNAGGKAIGVLPNFLRSKEIAHLGLTELILVESMHERKTKMNDLCDGVIALPGGFGTLEELFEMLTWAQLGLHKKPIAILNINGFYDSLIELTETMVEKGLLKDVNQKMLLVSDNIDDLLDQMKNYVPPTVGKWIDKGKV</sequence>
<name>A0A0D0EFK5_9FLAO</name>
<dbReference type="AlphaFoldDB" id="A0A0D0EFK5"/>
<dbReference type="GO" id="GO:0005829">
    <property type="term" value="C:cytosol"/>
    <property type="evidence" value="ECO:0007669"/>
    <property type="project" value="TreeGrafter"/>
</dbReference>
<accession>A0A0D0EFK5</accession>
<keyword evidence="3" id="KW-0203">Cytokinin biosynthesis</keyword>
<evidence type="ECO:0000313" key="6">
    <source>
        <dbReference type="Proteomes" id="UP000032061"/>
    </source>
</evidence>
<dbReference type="OrthoDB" id="9801098at2"/>
<dbReference type="GO" id="GO:0008714">
    <property type="term" value="F:AMP nucleosidase activity"/>
    <property type="evidence" value="ECO:0007669"/>
    <property type="project" value="UniProtKB-EC"/>
</dbReference>
<reference evidence="5 7" key="2">
    <citation type="submission" date="2016-11" db="EMBL/GenBank/DDBJ databases">
        <title>Whole genomes of Flavobacteriaceae.</title>
        <authorList>
            <person name="Stine C."/>
            <person name="Li C."/>
            <person name="Tadesse D."/>
        </authorList>
    </citation>
    <scope>NUCLEOTIDE SEQUENCE [LARGE SCALE GENOMIC DNA]</scope>
    <source>
        <strain evidence="5 7">ATCC 51468</strain>
    </source>
</reference>
<comment type="catalytic activity">
    <reaction evidence="1">
        <text>AMP + H2O = D-ribose 5-phosphate + adenine</text>
        <dbReference type="Rhea" id="RHEA:20129"/>
        <dbReference type="ChEBI" id="CHEBI:15377"/>
        <dbReference type="ChEBI" id="CHEBI:16708"/>
        <dbReference type="ChEBI" id="CHEBI:78346"/>
        <dbReference type="ChEBI" id="CHEBI:456215"/>
        <dbReference type="EC" id="3.2.2.4"/>
    </reaction>
</comment>
<dbReference type="InterPro" id="IPR005269">
    <property type="entry name" value="LOG"/>
</dbReference>
<evidence type="ECO:0000256" key="2">
    <source>
        <dbReference type="ARBA" id="ARBA00006763"/>
    </source>
</evidence>